<proteinExistence type="inferred from homology"/>
<dbReference type="EMBL" id="NSKE01000001">
    <property type="protein sequence ID" value="PAU95925.1"/>
    <property type="molecule type" value="Genomic_DNA"/>
</dbReference>
<dbReference type="PANTHER" id="PTHR43201:SF5">
    <property type="entry name" value="MEDIUM-CHAIN ACYL-COA LIGASE ACSF2, MITOCHONDRIAL"/>
    <property type="match status" value="1"/>
</dbReference>
<dbReference type="Gene3D" id="3.40.50.12780">
    <property type="entry name" value="N-terminal domain of ligase-like"/>
    <property type="match status" value="1"/>
</dbReference>
<dbReference type="Gene3D" id="3.30.300.30">
    <property type="match status" value="1"/>
</dbReference>
<dbReference type="InterPro" id="IPR045851">
    <property type="entry name" value="AMP-bd_C_sf"/>
</dbReference>
<dbReference type="SUPFAM" id="SSF56801">
    <property type="entry name" value="Acetyl-CoA synthetase-like"/>
    <property type="match status" value="1"/>
</dbReference>
<organism evidence="6 7">
    <name type="scientific">Fodinibius salipaludis</name>
    <dbReference type="NCBI Taxonomy" id="2032627"/>
    <lineage>
        <taxon>Bacteria</taxon>
        <taxon>Pseudomonadati</taxon>
        <taxon>Balneolota</taxon>
        <taxon>Balneolia</taxon>
        <taxon>Balneolales</taxon>
        <taxon>Balneolaceae</taxon>
        <taxon>Fodinibius</taxon>
    </lineage>
</organism>
<evidence type="ECO:0000256" key="3">
    <source>
        <dbReference type="SAM" id="Phobius"/>
    </source>
</evidence>
<evidence type="ECO:0000259" key="4">
    <source>
        <dbReference type="Pfam" id="PF00501"/>
    </source>
</evidence>
<evidence type="ECO:0000256" key="2">
    <source>
        <dbReference type="ARBA" id="ARBA00022598"/>
    </source>
</evidence>
<reference evidence="6 7" key="1">
    <citation type="submission" date="2017-08" db="EMBL/GenBank/DDBJ databases">
        <title>Aliifodinibius alkalisoli sp. nov., isolated from saline alkaline soil.</title>
        <authorList>
            <person name="Liu D."/>
            <person name="Zhang G."/>
        </authorList>
    </citation>
    <scope>NUCLEOTIDE SEQUENCE [LARGE SCALE GENOMIC DNA]</scope>
    <source>
        <strain evidence="6 7">WN023</strain>
    </source>
</reference>
<feature type="domain" description="AMP-dependent synthetase/ligase" evidence="4">
    <location>
        <begin position="21"/>
        <end position="354"/>
    </location>
</feature>
<keyword evidence="2" id="KW-0436">Ligase</keyword>
<evidence type="ECO:0000259" key="5">
    <source>
        <dbReference type="Pfam" id="PF13193"/>
    </source>
</evidence>
<dbReference type="Pfam" id="PF00501">
    <property type="entry name" value="AMP-binding"/>
    <property type="match status" value="1"/>
</dbReference>
<dbReference type="PANTHER" id="PTHR43201">
    <property type="entry name" value="ACYL-COA SYNTHETASE"/>
    <property type="match status" value="1"/>
</dbReference>
<protein>
    <recommendedName>
        <fullName evidence="8">O-succinylbenzoate--CoA ligase</fullName>
    </recommendedName>
</protein>
<keyword evidence="3" id="KW-0472">Membrane</keyword>
<gene>
    <name evidence="6" type="ORF">CK503_00845</name>
</gene>
<dbReference type="InterPro" id="IPR042099">
    <property type="entry name" value="ANL_N_sf"/>
</dbReference>
<keyword evidence="7" id="KW-1185">Reference proteome</keyword>
<evidence type="ECO:0000313" key="6">
    <source>
        <dbReference type="EMBL" id="PAU95925.1"/>
    </source>
</evidence>
<dbReference type="GO" id="GO:0031956">
    <property type="term" value="F:medium-chain fatty acid-CoA ligase activity"/>
    <property type="evidence" value="ECO:0007669"/>
    <property type="project" value="TreeGrafter"/>
</dbReference>
<dbReference type="InterPro" id="IPR025110">
    <property type="entry name" value="AMP-bd_C"/>
</dbReference>
<evidence type="ECO:0008006" key="8">
    <source>
        <dbReference type="Google" id="ProtNLM"/>
    </source>
</evidence>
<dbReference type="InterPro" id="IPR000873">
    <property type="entry name" value="AMP-dep_synth/lig_dom"/>
</dbReference>
<keyword evidence="3" id="KW-0812">Transmembrane</keyword>
<dbReference type="AlphaFoldDB" id="A0A2A2GGD4"/>
<dbReference type="Pfam" id="PF13193">
    <property type="entry name" value="AMP-binding_C"/>
    <property type="match status" value="1"/>
</dbReference>
<feature type="domain" description="AMP-binding enzyme C-terminal" evidence="5">
    <location>
        <begin position="403"/>
        <end position="478"/>
    </location>
</feature>
<evidence type="ECO:0000256" key="1">
    <source>
        <dbReference type="ARBA" id="ARBA00006432"/>
    </source>
</evidence>
<dbReference type="GO" id="GO:0006631">
    <property type="term" value="P:fatty acid metabolic process"/>
    <property type="evidence" value="ECO:0007669"/>
    <property type="project" value="TreeGrafter"/>
</dbReference>
<accession>A0A2A2GGD4</accession>
<name>A0A2A2GGD4_9BACT</name>
<comment type="similarity">
    <text evidence="1">Belongs to the ATP-dependent AMP-binding enzyme family.</text>
</comment>
<comment type="caution">
    <text evidence="6">The sequence shown here is derived from an EMBL/GenBank/DDBJ whole genome shotgun (WGS) entry which is preliminary data.</text>
</comment>
<dbReference type="Proteomes" id="UP000218831">
    <property type="component" value="Unassembled WGS sequence"/>
</dbReference>
<sequence>MPIFSAPREDDLFLGSSFGLHSYGDLKQFERFFLQFLFDFDHNFEKPVGFLAPSSDTLIFAIAACWNLGIPFVSFDTKATSTELNRQFEQVDPGLIFANQALQSKIDHRDTIDIKQLDLTRSLDIDVVLGFEAKNYSPTTEPDNIFGYFFTSGTTTGTPKIVPLKRRQMLFAAKSSAKNFKPRKNHFWLLCMPLNHIGGISIILRSLLYGSAIFRMKSFHPKMIATFLTENKLFQAASLVPTMLRRLLERSDFFVHQNFKAILLGGGPVNTDLIKECRNKGIPLVPSYGMTETCAQIAANPILKPSGTYGPLKSVGTVFEPNHIQIRDENDKAASINTTGEIWIKGPQVFDGYLNLDNKNFFDEDGWFRTGDFGYFNAKNQLFIDSRRSDRIVTGGENVSPFEVESKLNKLTHVKEAAVFGITDNEWGQKVAAVVVTKNGEPINSASIKESLKQSLADYKVPKEIIQVDTLPKTRTDKVIRSKLPELFLDQAEQKGNS</sequence>
<dbReference type="OrthoDB" id="9765680at2"/>
<keyword evidence="3" id="KW-1133">Transmembrane helix</keyword>
<feature type="transmembrane region" description="Helical" evidence="3">
    <location>
        <begin position="187"/>
        <end position="208"/>
    </location>
</feature>
<evidence type="ECO:0000313" key="7">
    <source>
        <dbReference type="Proteomes" id="UP000218831"/>
    </source>
</evidence>